<organism evidence="1">
    <name type="scientific">marine metagenome</name>
    <dbReference type="NCBI Taxonomy" id="408172"/>
    <lineage>
        <taxon>unclassified sequences</taxon>
        <taxon>metagenomes</taxon>
        <taxon>ecological metagenomes</taxon>
    </lineage>
</organism>
<dbReference type="AlphaFoldDB" id="A0A382TN67"/>
<sequence length="25" mass="2923">MSYQVLARKYRPGNFQSLEGQTHVL</sequence>
<feature type="non-terminal residue" evidence="1">
    <location>
        <position position="25"/>
    </location>
</feature>
<accession>A0A382TN67</accession>
<name>A0A382TN67_9ZZZZ</name>
<reference evidence="1" key="1">
    <citation type="submission" date="2018-05" db="EMBL/GenBank/DDBJ databases">
        <authorList>
            <person name="Lanie J.A."/>
            <person name="Ng W.-L."/>
            <person name="Kazmierczak K.M."/>
            <person name="Andrzejewski T.M."/>
            <person name="Davidsen T.M."/>
            <person name="Wayne K.J."/>
            <person name="Tettelin H."/>
            <person name="Glass J.I."/>
            <person name="Rusch D."/>
            <person name="Podicherti R."/>
            <person name="Tsui H.-C.T."/>
            <person name="Winkler M.E."/>
        </authorList>
    </citation>
    <scope>NUCLEOTIDE SEQUENCE</scope>
</reference>
<gene>
    <name evidence="1" type="ORF">METZ01_LOCUS375821</name>
</gene>
<protein>
    <submittedName>
        <fullName evidence="1">Uncharacterized protein</fullName>
    </submittedName>
</protein>
<dbReference type="EMBL" id="UINC01137556">
    <property type="protein sequence ID" value="SVD22967.1"/>
    <property type="molecule type" value="Genomic_DNA"/>
</dbReference>
<proteinExistence type="predicted"/>
<evidence type="ECO:0000313" key="1">
    <source>
        <dbReference type="EMBL" id="SVD22967.1"/>
    </source>
</evidence>